<dbReference type="EC" id="2.4.1.141" evidence="3"/>
<dbReference type="eggNOG" id="KOG3349">
    <property type="taxonomic scope" value="Eukaryota"/>
</dbReference>
<evidence type="ECO:0000256" key="4">
    <source>
        <dbReference type="ARBA" id="ARBA00017468"/>
    </source>
</evidence>
<dbReference type="GO" id="GO:0005783">
    <property type="term" value="C:endoplasmic reticulum"/>
    <property type="evidence" value="ECO:0007669"/>
    <property type="project" value="UniProtKB-SubCell"/>
</dbReference>
<dbReference type="EMBL" id="AAGK01000002">
    <property type="protein sequence ID" value="EAN32798.1"/>
    <property type="molecule type" value="Genomic_DNA"/>
</dbReference>
<gene>
    <name evidence="9" type="ordered locus">TP02_0515</name>
</gene>
<keyword evidence="6" id="KW-0808">Transferase</keyword>
<organism evidence="9 10">
    <name type="scientific">Theileria parva</name>
    <name type="common">East coast fever infection agent</name>
    <dbReference type="NCBI Taxonomy" id="5875"/>
    <lineage>
        <taxon>Eukaryota</taxon>
        <taxon>Sar</taxon>
        <taxon>Alveolata</taxon>
        <taxon>Apicomplexa</taxon>
        <taxon>Aconoidasida</taxon>
        <taxon>Piroplasmida</taxon>
        <taxon>Theileriidae</taxon>
        <taxon>Theileria</taxon>
    </lineage>
</organism>
<accession>Q4N4X5</accession>
<comment type="caution">
    <text evidence="9">The sequence shown here is derived from an EMBL/GenBank/DDBJ whole genome shotgun (WGS) entry which is preliminary data.</text>
</comment>
<evidence type="ECO:0000256" key="5">
    <source>
        <dbReference type="ARBA" id="ARBA00022676"/>
    </source>
</evidence>
<dbReference type="AlphaFoldDB" id="Q4N4X5"/>
<feature type="domain" description="Glycosyl transferase family 28 C-terminal" evidence="8">
    <location>
        <begin position="11"/>
        <end position="116"/>
    </location>
</feature>
<dbReference type="InterPro" id="IPR007235">
    <property type="entry name" value="Glyco_trans_28_C"/>
</dbReference>
<dbReference type="GeneID" id="3501691"/>
<dbReference type="VEuPathDB" id="PiroplasmaDB:TpMuguga_02g00515"/>
<dbReference type="InterPro" id="IPR039042">
    <property type="entry name" value="Alg13-like"/>
</dbReference>
<dbReference type="GO" id="GO:0004577">
    <property type="term" value="F:N-acetylglucosaminyldiphosphodolichol N-acetylglucosaminyltransferase activity"/>
    <property type="evidence" value="ECO:0007669"/>
    <property type="project" value="UniProtKB-EC"/>
</dbReference>
<evidence type="ECO:0000256" key="2">
    <source>
        <dbReference type="ARBA" id="ARBA00006962"/>
    </source>
</evidence>
<evidence type="ECO:0000259" key="8">
    <source>
        <dbReference type="Pfam" id="PF04101"/>
    </source>
</evidence>
<dbReference type="PANTHER" id="PTHR12867">
    <property type="entry name" value="GLYCOSYL TRANSFERASE-RELATED"/>
    <property type="match status" value="1"/>
</dbReference>
<comment type="similarity">
    <text evidence="2">Belongs to the glycosyltransferase 28 family.</text>
</comment>
<dbReference type="GO" id="GO:0006488">
    <property type="term" value="P:dolichol-linked oligosaccharide biosynthetic process"/>
    <property type="evidence" value="ECO:0007669"/>
    <property type="project" value="InterPro"/>
</dbReference>
<protein>
    <recommendedName>
        <fullName evidence="4">UDP-N-acetylglucosamine transferase subunit ALG13</fullName>
        <ecNumber evidence="3">2.4.1.141</ecNumber>
    </recommendedName>
</protein>
<dbReference type="KEGG" id="tpv:TP02_0515"/>
<dbReference type="Proteomes" id="UP000001949">
    <property type="component" value="Unassembled WGS sequence"/>
</dbReference>
<evidence type="ECO:0000256" key="6">
    <source>
        <dbReference type="ARBA" id="ARBA00022679"/>
    </source>
</evidence>
<keyword evidence="10" id="KW-1185">Reference proteome</keyword>
<comment type="subcellular location">
    <subcellularLocation>
        <location evidence="1">Endoplasmic reticulum</location>
    </subcellularLocation>
</comment>
<dbReference type="PANTHER" id="PTHR12867:SF6">
    <property type="entry name" value="N-ACETYLGLUCOSAMINYLDIPHOSPHODOLICHOL N-ACETYLGLUCOSAMINYLTRANSFERASE"/>
    <property type="match status" value="1"/>
</dbReference>
<dbReference type="FunCoup" id="Q4N4X5">
    <property type="interactions" value="60"/>
</dbReference>
<sequence length="168" mass="18853">MPKESSDGSRTVLVTVGTSSFDSLIRRVDEEDFQQELKSLGYTNVIYQIGIGKYYPKTSILPIVVKQYLDNFTEYVKNADLVISHLGSGNLLEVFSHQKYAVFVPNPDVAGNHQIELLHVLDHKFISDLDSLKEKVKNPGKGTGNFFPKLLPKTEFNSFLTSILTSKI</sequence>
<evidence type="ECO:0000313" key="10">
    <source>
        <dbReference type="Proteomes" id="UP000001949"/>
    </source>
</evidence>
<name>Q4N4X5_THEPA</name>
<dbReference type="STRING" id="5875.Q4N4X5"/>
<keyword evidence="5" id="KW-0328">Glycosyltransferase</keyword>
<proteinExistence type="inferred from homology"/>
<dbReference type="SUPFAM" id="SSF53756">
    <property type="entry name" value="UDP-Glycosyltransferase/glycogen phosphorylase"/>
    <property type="match status" value="1"/>
</dbReference>
<dbReference type="Gene3D" id="3.40.50.2000">
    <property type="entry name" value="Glycogen Phosphorylase B"/>
    <property type="match status" value="1"/>
</dbReference>
<evidence type="ECO:0000313" key="9">
    <source>
        <dbReference type="EMBL" id="EAN32798.1"/>
    </source>
</evidence>
<dbReference type="InParanoid" id="Q4N4X5"/>
<evidence type="ECO:0000256" key="3">
    <source>
        <dbReference type="ARBA" id="ARBA00012614"/>
    </source>
</evidence>
<dbReference type="Pfam" id="PF04101">
    <property type="entry name" value="Glyco_tran_28_C"/>
    <property type="match status" value="1"/>
</dbReference>
<evidence type="ECO:0000256" key="1">
    <source>
        <dbReference type="ARBA" id="ARBA00004240"/>
    </source>
</evidence>
<evidence type="ECO:0000256" key="7">
    <source>
        <dbReference type="ARBA" id="ARBA00022824"/>
    </source>
</evidence>
<keyword evidence="7" id="KW-0256">Endoplasmic reticulum</keyword>
<reference evidence="9 10" key="1">
    <citation type="journal article" date="2005" name="Science">
        <title>Genome sequence of Theileria parva, a bovine pathogen that transforms lymphocytes.</title>
        <authorList>
            <person name="Gardner M.J."/>
            <person name="Bishop R."/>
            <person name="Shah T."/>
            <person name="de Villiers E.P."/>
            <person name="Carlton J.M."/>
            <person name="Hall N."/>
            <person name="Ren Q."/>
            <person name="Paulsen I.T."/>
            <person name="Pain A."/>
            <person name="Berriman M."/>
            <person name="Wilson R.J.M."/>
            <person name="Sato S."/>
            <person name="Ralph S.A."/>
            <person name="Mann D.J."/>
            <person name="Xiong Z."/>
            <person name="Shallom S.J."/>
            <person name="Weidman J."/>
            <person name="Jiang L."/>
            <person name="Lynn J."/>
            <person name="Weaver B."/>
            <person name="Shoaibi A."/>
            <person name="Domingo A.R."/>
            <person name="Wasawo D."/>
            <person name="Crabtree J."/>
            <person name="Wortman J.R."/>
            <person name="Haas B."/>
            <person name="Angiuoli S.V."/>
            <person name="Creasy T.H."/>
            <person name="Lu C."/>
            <person name="Suh B."/>
            <person name="Silva J.C."/>
            <person name="Utterback T.R."/>
            <person name="Feldblyum T.V."/>
            <person name="Pertea M."/>
            <person name="Allen J."/>
            <person name="Nierman W.C."/>
            <person name="Taracha E.L.N."/>
            <person name="Salzberg S.L."/>
            <person name="White O.R."/>
            <person name="Fitzhugh H.A."/>
            <person name="Morzaria S."/>
            <person name="Venter J.C."/>
            <person name="Fraser C.M."/>
            <person name="Nene V."/>
        </authorList>
    </citation>
    <scope>NUCLEOTIDE SEQUENCE [LARGE SCALE GENOMIC DNA]</scope>
    <source>
        <strain evidence="9 10">Muguga</strain>
    </source>
</reference>
<dbReference type="OMA" id="YCKPSQL"/>